<protein>
    <submittedName>
        <fullName evidence="2">Uncharacterized protein</fullName>
    </submittedName>
</protein>
<feature type="compositionally biased region" description="Acidic residues" evidence="1">
    <location>
        <begin position="50"/>
        <end position="61"/>
    </location>
</feature>
<evidence type="ECO:0000313" key="3">
    <source>
        <dbReference type="Proteomes" id="UP000305067"/>
    </source>
</evidence>
<sequence>MFLLAGFSMPSELEMDEGFFRGPMAEDDPLLRIARKSEAHNASVNANVNESEDDDENDENDDVHMQRPSPVKSHRPATVTVTSHRPVRPLVAQRSTSNLRHFSHIMLPPDSPEMEFTRLRQPAPVPTPVPAPVAVVESDSVKENLPVPVQQPESPSKPKPEEDDKTARPALRRDPSSNEEERGRLRSQSIVMTDNDRAGAPGCESPSVLHDITHLMI</sequence>
<dbReference type="AlphaFoldDB" id="A0A5C3QVM6"/>
<name>A0A5C3QVM6_9AGAR</name>
<dbReference type="EMBL" id="ML178818">
    <property type="protein sequence ID" value="TFL04419.1"/>
    <property type="molecule type" value="Genomic_DNA"/>
</dbReference>
<accession>A0A5C3QVM6</accession>
<proteinExistence type="predicted"/>
<dbReference type="Proteomes" id="UP000305067">
    <property type="component" value="Unassembled WGS sequence"/>
</dbReference>
<evidence type="ECO:0000313" key="2">
    <source>
        <dbReference type="EMBL" id="TFL04419.1"/>
    </source>
</evidence>
<reference evidence="2 3" key="1">
    <citation type="journal article" date="2019" name="Nat. Ecol. Evol.">
        <title>Megaphylogeny resolves global patterns of mushroom evolution.</title>
        <authorList>
            <person name="Varga T."/>
            <person name="Krizsan K."/>
            <person name="Foldi C."/>
            <person name="Dima B."/>
            <person name="Sanchez-Garcia M."/>
            <person name="Sanchez-Ramirez S."/>
            <person name="Szollosi G.J."/>
            <person name="Szarkandi J.G."/>
            <person name="Papp V."/>
            <person name="Albert L."/>
            <person name="Andreopoulos W."/>
            <person name="Angelini C."/>
            <person name="Antonin V."/>
            <person name="Barry K.W."/>
            <person name="Bougher N.L."/>
            <person name="Buchanan P."/>
            <person name="Buyck B."/>
            <person name="Bense V."/>
            <person name="Catcheside P."/>
            <person name="Chovatia M."/>
            <person name="Cooper J."/>
            <person name="Damon W."/>
            <person name="Desjardin D."/>
            <person name="Finy P."/>
            <person name="Geml J."/>
            <person name="Haridas S."/>
            <person name="Hughes K."/>
            <person name="Justo A."/>
            <person name="Karasinski D."/>
            <person name="Kautmanova I."/>
            <person name="Kiss B."/>
            <person name="Kocsube S."/>
            <person name="Kotiranta H."/>
            <person name="LaButti K.M."/>
            <person name="Lechner B.E."/>
            <person name="Liimatainen K."/>
            <person name="Lipzen A."/>
            <person name="Lukacs Z."/>
            <person name="Mihaltcheva S."/>
            <person name="Morgado L.N."/>
            <person name="Niskanen T."/>
            <person name="Noordeloos M.E."/>
            <person name="Ohm R.A."/>
            <person name="Ortiz-Santana B."/>
            <person name="Ovrebo C."/>
            <person name="Racz N."/>
            <person name="Riley R."/>
            <person name="Savchenko A."/>
            <person name="Shiryaev A."/>
            <person name="Soop K."/>
            <person name="Spirin V."/>
            <person name="Szebenyi C."/>
            <person name="Tomsovsky M."/>
            <person name="Tulloss R.E."/>
            <person name="Uehling J."/>
            <person name="Grigoriev I.V."/>
            <person name="Vagvolgyi C."/>
            <person name="Papp T."/>
            <person name="Martin F.M."/>
            <person name="Miettinen O."/>
            <person name="Hibbett D.S."/>
            <person name="Nagy L.G."/>
        </authorList>
    </citation>
    <scope>NUCLEOTIDE SEQUENCE [LARGE SCALE GENOMIC DNA]</scope>
    <source>
        <strain evidence="2 3">CBS 309.79</strain>
    </source>
</reference>
<feature type="region of interest" description="Disordered" evidence="1">
    <location>
        <begin position="137"/>
        <end position="207"/>
    </location>
</feature>
<feature type="compositionally biased region" description="Basic and acidic residues" evidence="1">
    <location>
        <begin position="156"/>
        <end position="184"/>
    </location>
</feature>
<keyword evidence="3" id="KW-1185">Reference proteome</keyword>
<gene>
    <name evidence="2" type="ORF">BDV98DRAFT_316255</name>
</gene>
<feature type="region of interest" description="Disordered" evidence="1">
    <location>
        <begin position="31"/>
        <end position="96"/>
    </location>
</feature>
<organism evidence="2 3">
    <name type="scientific">Pterulicium gracile</name>
    <dbReference type="NCBI Taxonomy" id="1884261"/>
    <lineage>
        <taxon>Eukaryota</taxon>
        <taxon>Fungi</taxon>
        <taxon>Dikarya</taxon>
        <taxon>Basidiomycota</taxon>
        <taxon>Agaricomycotina</taxon>
        <taxon>Agaricomycetes</taxon>
        <taxon>Agaricomycetidae</taxon>
        <taxon>Agaricales</taxon>
        <taxon>Pleurotineae</taxon>
        <taxon>Pterulaceae</taxon>
        <taxon>Pterulicium</taxon>
    </lineage>
</organism>
<evidence type="ECO:0000256" key="1">
    <source>
        <dbReference type="SAM" id="MobiDB-lite"/>
    </source>
</evidence>